<keyword evidence="2" id="KW-0472">Membrane</keyword>
<name>A0A9P6Q928_9FUNG</name>
<protein>
    <recommendedName>
        <fullName evidence="5">Transmembrane protein</fullName>
    </recommendedName>
</protein>
<feature type="compositionally biased region" description="Polar residues" evidence="1">
    <location>
        <begin position="458"/>
        <end position="471"/>
    </location>
</feature>
<keyword evidence="4" id="KW-1185">Reference proteome</keyword>
<sequence>MGVFNPDCVASDGTSLYAFAVAPSTTNPKAFFYVLVKSNANPSPTLSNLSWTLVSAVSRDDYAYLFYITGVFECAVDETGVFTVLGSESMARGSGVSDAIIRGLQYQSSGDTWKDVNTDILYSWNGDYSTLFNFKDSMGINTVMHAYFSRNKELFVATMDATTLTLMQSPSAWSLPEAVNGVPVKTGFAGNMIYTLGSLDSTQLLTSFTLSSASTSMPPASSTVVHNVSAIYSTCNPVSSTKVRSYGSNIVMTCMPYSAAHLSVYVFDGLQLTHLPAPGVSDMVFNLATVSSSAGAFLFLQSTSAMYSIALSGPMIGKLVTAKMDVNTTDPYGISHATGTAGASGTSPATTPPSSQPRQGTGAKAGIIGSVSAAVIVVVGILVYFFYVRKRQQIDKIQQTARGSVDPSAIPEMKMSDPSNDLTDQSYQGQAPILQQEMYPQPPQSGQHNYIQPAMQQQFQFSSHPRPSVATTLGGDPSLQQPDMQHASSTPVWEPRSFVPPVRGPSSPMFNSTLSPSTSDSPEVSNHSRPNTTLPESPQYVQQVHNPQEVTMNDSENIHNGRALQGSPQYVQQPQNPQGQVNLTMEPRVEDERILQFYHLPPIQPQNPHE</sequence>
<dbReference type="Proteomes" id="UP000726737">
    <property type="component" value="Unassembled WGS sequence"/>
</dbReference>
<keyword evidence="2" id="KW-1133">Transmembrane helix</keyword>
<feature type="compositionally biased region" description="Low complexity" evidence="1">
    <location>
        <begin position="568"/>
        <end position="579"/>
    </location>
</feature>
<comment type="caution">
    <text evidence="3">The sequence shown here is derived from an EMBL/GenBank/DDBJ whole genome shotgun (WGS) entry which is preliminary data.</text>
</comment>
<feature type="compositionally biased region" description="Polar residues" evidence="1">
    <location>
        <begin position="478"/>
        <end position="491"/>
    </location>
</feature>
<feature type="compositionally biased region" description="Low complexity" evidence="1">
    <location>
        <begin position="337"/>
        <end position="349"/>
    </location>
</feature>
<feature type="region of interest" description="Disordered" evidence="1">
    <location>
        <begin position="458"/>
        <end position="539"/>
    </location>
</feature>
<evidence type="ECO:0000256" key="2">
    <source>
        <dbReference type="SAM" id="Phobius"/>
    </source>
</evidence>
<feature type="compositionally biased region" description="Polar residues" evidence="1">
    <location>
        <begin position="417"/>
        <end position="426"/>
    </location>
</feature>
<reference evidence="3" key="1">
    <citation type="journal article" date="2020" name="Fungal Divers.">
        <title>Resolving the Mortierellaceae phylogeny through synthesis of multi-gene phylogenetics and phylogenomics.</title>
        <authorList>
            <person name="Vandepol N."/>
            <person name="Liber J."/>
            <person name="Desiro A."/>
            <person name="Na H."/>
            <person name="Kennedy M."/>
            <person name="Barry K."/>
            <person name="Grigoriev I.V."/>
            <person name="Miller A.N."/>
            <person name="O'Donnell K."/>
            <person name="Stajich J.E."/>
            <person name="Bonito G."/>
        </authorList>
    </citation>
    <scope>NUCLEOTIDE SEQUENCE</scope>
    <source>
        <strain evidence="3">KOD948</strain>
    </source>
</reference>
<feature type="compositionally biased region" description="Polar residues" evidence="1">
    <location>
        <begin position="508"/>
        <end position="539"/>
    </location>
</feature>
<evidence type="ECO:0008006" key="5">
    <source>
        <dbReference type="Google" id="ProtNLM"/>
    </source>
</evidence>
<dbReference type="AlphaFoldDB" id="A0A9P6Q928"/>
<organism evidence="3 4">
    <name type="scientific">Mortierella polycephala</name>
    <dbReference type="NCBI Taxonomy" id="41804"/>
    <lineage>
        <taxon>Eukaryota</taxon>
        <taxon>Fungi</taxon>
        <taxon>Fungi incertae sedis</taxon>
        <taxon>Mucoromycota</taxon>
        <taxon>Mortierellomycotina</taxon>
        <taxon>Mortierellomycetes</taxon>
        <taxon>Mortierellales</taxon>
        <taxon>Mortierellaceae</taxon>
        <taxon>Mortierella</taxon>
    </lineage>
</organism>
<keyword evidence="2" id="KW-0812">Transmembrane</keyword>
<feature type="region of interest" description="Disordered" evidence="1">
    <location>
        <begin position="335"/>
        <end position="363"/>
    </location>
</feature>
<proteinExistence type="predicted"/>
<dbReference type="EMBL" id="JAAAJA010000122">
    <property type="protein sequence ID" value="KAG0261528.1"/>
    <property type="molecule type" value="Genomic_DNA"/>
</dbReference>
<evidence type="ECO:0000313" key="3">
    <source>
        <dbReference type="EMBL" id="KAG0261528.1"/>
    </source>
</evidence>
<gene>
    <name evidence="3" type="ORF">BG011_000934</name>
</gene>
<dbReference type="OrthoDB" id="2373827at2759"/>
<evidence type="ECO:0000256" key="1">
    <source>
        <dbReference type="SAM" id="MobiDB-lite"/>
    </source>
</evidence>
<feature type="region of interest" description="Disordered" evidence="1">
    <location>
        <begin position="399"/>
        <end position="426"/>
    </location>
</feature>
<accession>A0A9P6Q928</accession>
<evidence type="ECO:0000313" key="4">
    <source>
        <dbReference type="Proteomes" id="UP000726737"/>
    </source>
</evidence>
<feature type="region of interest" description="Disordered" evidence="1">
    <location>
        <begin position="558"/>
        <end position="579"/>
    </location>
</feature>
<feature type="transmembrane region" description="Helical" evidence="2">
    <location>
        <begin position="365"/>
        <end position="387"/>
    </location>
</feature>